<feature type="compositionally biased region" description="Low complexity" evidence="1">
    <location>
        <begin position="41"/>
        <end position="50"/>
    </location>
</feature>
<evidence type="ECO:0000256" key="1">
    <source>
        <dbReference type="SAM" id="MobiDB-lite"/>
    </source>
</evidence>
<sequence length="118" mass="13257">MANLSYAFRENALNMYRNDVRGLLDSKSSGRLQRTAEKSQPHSSQSTSSHGNLHHASHTPLKSPHSLGGTSGTNNLRDHQQGSTKHKQFVDPYLAALTKETRGKTKQRYSSTDYLMQW</sequence>
<gene>
    <name evidence="3" type="primary">LOC116287173</name>
</gene>
<accession>A0A6P8H203</accession>
<evidence type="ECO:0000313" key="2">
    <source>
        <dbReference type="Proteomes" id="UP000515163"/>
    </source>
</evidence>
<dbReference type="RefSeq" id="XP_031549678.1">
    <property type="nucleotide sequence ID" value="XM_031693818.1"/>
</dbReference>
<reference evidence="3" key="1">
    <citation type="submission" date="2025-08" db="UniProtKB">
        <authorList>
            <consortium name="RefSeq"/>
        </authorList>
    </citation>
    <scope>IDENTIFICATION</scope>
    <source>
        <tissue evidence="3">Tentacle</tissue>
    </source>
</reference>
<dbReference type="KEGG" id="aten:116287173"/>
<dbReference type="AlphaFoldDB" id="A0A6P8H203"/>
<organism evidence="2 3">
    <name type="scientific">Actinia tenebrosa</name>
    <name type="common">Australian red waratah sea anemone</name>
    <dbReference type="NCBI Taxonomy" id="6105"/>
    <lineage>
        <taxon>Eukaryota</taxon>
        <taxon>Metazoa</taxon>
        <taxon>Cnidaria</taxon>
        <taxon>Anthozoa</taxon>
        <taxon>Hexacorallia</taxon>
        <taxon>Actiniaria</taxon>
        <taxon>Actiniidae</taxon>
        <taxon>Actinia</taxon>
    </lineage>
</organism>
<dbReference type="GeneID" id="116287173"/>
<evidence type="ECO:0000313" key="3">
    <source>
        <dbReference type="RefSeq" id="XP_031549678.1"/>
    </source>
</evidence>
<protein>
    <submittedName>
        <fullName evidence="3">Uncharacterized protein LOC116287173</fullName>
    </submittedName>
</protein>
<keyword evidence="2" id="KW-1185">Reference proteome</keyword>
<dbReference type="Proteomes" id="UP000515163">
    <property type="component" value="Unplaced"/>
</dbReference>
<proteinExistence type="predicted"/>
<feature type="region of interest" description="Disordered" evidence="1">
    <location>
        <begin position="25"/>
        <end position="91"/>
    </location>
</feature>
<dbReference type="OrthoDB" id="5981215at2759"/>
<dbReference type="InParanoid" id="A0A6P8H203"/>
<name>A0A6P8H203_ACTTE</name>